<evidence type="ECO:0000313" key="6">
    <source>
        <dbReference type="EMBL" id="MFB9908687.1"/>
    </source>
</evidence>
<dbReference type="Pfam" id="PF21036">
    <property type="entry name" value="EryCIII-like_N"/>
    <property type="match status" value="1"/>
</dbReference>
<protein>
    <submittedName>
        <fullName evidence="6">Nucleotide disphospho-sugar-binding domain-containing protein</fullName>
    </submittedName>
</protein>
<sequence>MRVMFAASAGADQVLPLVSTAVALRAAGHEVLVAAAGHGRDGGPAVLAACGLPAVDLAPEADLGAVVRRLRSDPLLRHVTTSARIPADLDPLCRVRAELAEVMAPAAVRVAERFAPDLVVCTAAQGAGPLAAAVVGVPWVEHGVNLTDSVNTSRLVVSAMNASPQHYGVRALAPPSAVLSVVPPSMGGIGGWPMRPVPNDGGGLLPEWLLEPPSRPRIAVAVGTALPALSGLGEVGRLLVAAERLDVELVLVMPGDEANMMGGLPGNVRVGGATPLSLLLRASSAVVHHGGAASALAALDAGLPQLVLPRGADHFVSAEVLRRRGVALVAEPANVDADLLERLIADRALAVNATAVCGELRALPTPSEIATRLVSLAGSPKLSEAAS</sequence>
<evidence type="ECO:0000256" key="2">
    <source>
        <dbReference type="ARBA" id="ARBA00022676"/>
    </source>
</evidence>
<gene>
    <name evidence="6" type="ORF">ACFFQA_32525</name>
</gene>
<evidence type="ECO:0000259" key="5">
    <source>
        <dbReference type="Pfam" id="PF21036"/>
    </source>
</evidence>
<evidence type="ECO:0000256" key="3">
    <source>
        <dbReference type="ARBA" id="ARBA00022679"/>
    </source>
</evidence>
<evidence type="ECO:0000259" key="4">
    <source>
        <dbReference type="Pfam" id="PF06722"/>
    </source>
</evidence>
<dbReference type="InterPro" id="IPR010610">
    <property type="entry name" value="EryCIII-like_C"/>
</dbReference>
<reference evidence="6 7" key="1">
    <citation type="submission" date="2024-09" db="EMBL/GenBank/DDBJ databases">
        <authorList>
            <person name="Sun Q."/>
            <person name="Mori K."/>
        </authorList>
    </citation>
    <scope>NUCLEOTIDE SEQUENCE [LARGE SCALE GENOMIC DNA]</scope>
    <source>
        <strain evidence="6 7">TBRC 7907</strain>
    </source>
</reference>
<dbReference type="PANTHER" id="PTHR48050:SF13">
    <property type="entry name" value="STEROL 3-BETA-GLUCOSYLTRANSFERASE UGT80A2"/>
    <property type="match status" value="1"/>
</dbReference>
<keyword evidence="3" id="KW-0808">Transferase</keyword>
<name>A0ABV6A6B1_9PSEU</name>
<organism evidence="6 7">
    <name type="scientific">Allokutzneria oryzae</name>
    <dbReference type="NCBI Taxonomy" id="1378989"/>
    <lineage>
        <taxon>Bacteria</taxon>
        <taxon>Bacillati</taxon>
        <taxon>Actinomycetota</taxon>
        <taxon>Actinomycetes</taxon>
        <taxon>Pseudonocardiales</taxon>
        <taxon>Pseudonocardiaceae</taxon>
        <taxon>Allokutzneria</taxon>
    </lineage>
</organism>
<comment type="similarity">
    <text evidence="1">Belongs to the glycosyltransferase 28 family.</text>
</comment>
<evidence type="ECO:0000313" key="7">
    <source>
        <dbReference type="Proteomes" id="UP001589693"/>
    </source>
</evidence>
<dbReference type="InterPro" id="IPR048284">
    <property type="entry name" value="EryCIII-like_N"/>
</dbReference>
<dbReference type="InterPro" id="IPR050426">
    <property type="entry name" value="Glycosyltransferase_28"/>
</dbReference>
<dbReference type="EMBL" id="JBHLZU010000027">
    <property type="protein sequence ID" value="MFB9908687.1"/>
    <property type="molecule type" value="Genomic_DNA"/>
</dbReference>
<dbReference type="RefSeq" id="WP_377860611.1">
    <property type="nucleotide sequence ID" value="NZ_JBHLZU010000027.1"/>
</dbReference>
<keyword evidence="7" id="KW-1185">Reference proteome</keyword>
<proteinExistence type="inferred from homology"/>
<feature type="domain" description="Erythromycin biosynthesis protein CIII-like N-terminal" evidence="5">
    <location>
        <begin position="23"/>
        <end position="223"/>
    </location>
</feature>
<evidence type="ECO:0000256" key="1">
    <source>
        <dbReference type="ARBA" id="ARBA00006962"/>
    </source>
</evidence>
<dbReference type="Proteomes" id="UP001589693">
    <property type="component" value="Unassembled WGS sequence"/>
</dbReference>
<dbReference type="Gene3D" id="3.40.50.2000">
    <property type="entry name" value="Glycogen Phosphorylase B"/>
    <property type="match status" value="2"/>
</dbReference>
<feature type="domain" description="Erythromycin biosynthesis protein CIII-like C-terminal" evidence="4">
    <location>
        <begin position="238"/>
        <end position="376"/>
    </location>
</feature>
<dbReference type="Pfam" id="PF06722">
    <property type="entry name" value="EryCIII-like_C"/>
    <property type="match status" value="1"/>
</dbReference>
<dbReference type="SUPFAM" id="SSF53756">
    <property type="entry name" value="UDP-Glycosyltransferase/glycogen phosphorylase"/>
    <property type="match status" value="1"/>
</dbReference>
<dbReference type="PANTHER" id="PTHR48050">
    <property type="entry name" value="STEROL 3-BETA-GLUCOSYLTRANSFERASE"/>
    <property type="match status" value="1"/>
</dbReference>
<keyword evidence="2" id="KW-0328">Glycosyltransferase</keyword>
<comment type="caution">
    <text evidence="6">The sequence shown here is derived from an EMBL/GenBank/DDBJ whole genome shotgun (WGS) entry which is preliminary data.</text>
</comment>
<accession>A0ABV6A6B1</accession>